<dbReference type="GO" id="GO:0015940">
    <property type="term" value="P:pantothenate biosynthetic process"/>
    <property type="evidence" value="ECO:0007669"/>
    <property type="project" value="UniProtKB-UniPathway"/>
</dbReference>
<dbReference type="Gene3D" id="3.40.50.720">
    <property type="entry name" value="NAD(P)-binding Rossmann-like Domain"/>
    <property type="match status" value="1"/>
</dbReference>
<dbReference type="GO" id="GO:0005737">
    <property type="term" value="C:cytoplasm"/>
    <property type="evidence" value="ECO:0007669"/>
    <property type="project" value="TreeGrafter"/>
</dbReference>
<organism evidence="7 8">
    <name type="scientific">Syntrophomonas zehnderi OL-4</name>
    <dbReference type="NCBI Taxonomy" id="690567"/>
    <lineage>
        <taxon>Bacteria</taxon>
        <taxon>Bacillati</taxon>
        <taxon>Bacillota</taxon>
        <taxon>Clostridia</taxon>
        <taxon>Eubacteriales</taxon>
        <taxon>Syntrophomonadaceae</taxon>
        <taxon>Syntrophomonas</taxon>
    </lineage>
</organism>
<dbReference type="PANTHER" id="PTHR21708:SF26">
    <property type="entry name" value="2-DEHYDROPANTOATE 2-REDUCTASE"/>
    <property type="match status" value="1"/>
</dbReference>
<accession>A0A0E4C859</accession>
<gene>
    <name evidence="7" type="ORF">894</name>
</gene>
<dbReference type="Proteomes" id="UP000045545">
    <property type="component" value="Unassembled WGS sequence"/>
</dbReference>
<evidence type="ECO:0000259" key="5">
    <source>
        <dbReference type="Pfam" id="PF02558"/>
    </source>
</evidence>
<dbReference type="Gene3D" id="1.10.1040.10">
    <property type="entry name" value="N-(1-d-carboxylethyl)-l-norvaline Dehydrogenase, domain 2"/>
    <property type="match status" value="1"/>
</dbReference>
<comment type="similarity">
    <text evidence="1 4">Belongs to the ketopantoate reductase family.</text>
</comment>
<dbReference type="InterPro" id="IPR008927">
    <property type="entry name" value="6-PGluconate_DH-like_C_sf"/>
</dbReference>
<dbReference type="InterPro" id="IPR013752">
    <property type="entry name" value="KPA_reductase"/>
</dbReference>
<dbReference type="SUPFAM" id="SSF51735">
    <property type="entry name" value="NAD(P)-binding Rossmann-fold domains"/>
    <property type="match status" value="1"/>
</dbReference>
<dbReference type="PANTHER" id="PTHR21708">
    <property type="entry name" value="PROBABLE 2-DEHYDROPANTOATE 2-REDUCTASE"/>
    <property type="match status" value="1"/>
</dbReference>
<dbReference type="NCBIfam" id="TIGR00745">
    <property type="entry name" value="apbA_panE"/>
    <property type="match status" value="1"/>
</dbReference>
<dbReference type="EC" id="1.1.1.169" evidence="4"/>
<keyword evidence="8" id="KW-1185">Reference proteome</keyword>
<evidence type="ECO:0000256" key="4">
    <source>
        <dbReference type="RuleBase" id="RU362068"/>
    </source>
</evidence>
<evidence type="ECO:0000256" key="1">
    <source>
        <dbReference type="ARBA" id="ARBA00007870"/>
    </source>
</evidence>
<dbReference type="InterPro" id="IPR036291">
    <property type="entry name" value="NAD(P)-bd_dom_sf"/>
</dbReference>
<dbReference type="AlphaFoldDB" id="A0A0E4C859"/>
<dbReference type="SUPFAM" id="SSF48179">
    <property type="entry name" value="6-phosphogluconate dehydrogenase C-terminal domain-like"/>
    <property type="match status" value="1"/>
</dbReference>
<keyword evidence="2 4" id="KW-0521">NADP</keyword>
<reference evidence="7 8" key="1">
    <citation type="submission" date="2015-03" db="EMBL/GenBank/DDBJ databases">
        <authorList>
            <person name="Murphy D."/>
        </authorList>
    </citation>
    <scope>NUCLEOTIDE SEQUENCE [LARGE SCALE GENOMIC DNA]</scope>
    <source>
        <strain evidence="7 8">OL-4</strain>
    </source>
</reference>
<comment type="pathway">
    <text evidence="4">Cofactor biosynthesis; (R)-pantothenate biosynthesis; (R)-pantoate from 3-methyl-2-oxobutanoate: step 2/2.</text>
</comment>
<keyword evidence="4" id="KW-0566">Pantothenate biosynthesis</keyword>
<dbReference type="InterPro" id="IPR003710">
    <property type="entry name" value="ApbA"/>
</dbReference>
<keyword evidence="3 4" id="KW-0560">Oxidoreductase</keyword>
<dbReference type="InterPro" id="IPR013332">
    <property type="entry name" value="KPR_N"/>
</dbReference>
<dbReference type="GO" id="GO:0008677">
    <property type="term" value="F:2-dehydropantoate 2-reductase activity"/>
    <property type="evidence" value="ECO:0007669"/>
    <property type="project" value="UniProtKB-EC"/>
</dbReference>
<sequence>MRILVLGLGALGTVYSCLLKNRGHEIIGLDLEPVIAAINEQGVKVEGIWGEHEARLDLLVTNAAELQDEQFDMVILTVKSYETGEICRQIQDLIGPNTYLLLAQNGYGNYEAASEYIAADRIVLGRVIFGAETVKWGHSRVTVIADDVLLGSPDQLIDLRILEDLAQVFNAAGIPTRASAQVMQYVWAKIIYNSALNPLGAILEVPYGQLAANYDSKSLMDEIIKEIFAVLEARGQKTPWADAQEYIEAFYSQMIPPTVLHHASMLQDIQRGRRTEIDALNGAVINLGRACGVPTPVNEVIVSLLKAKEALRAKAMRG</sequence>
<evidence type="ECO:0000259" key="6">
    <source>
        <dbReference type="Pfam" id="PF08546"/>
    </source>
</evidence>
<name>A0A0E4C859_9FIRM</name>
<feature type="domain" description="Ketopantoate reductase N-terminal" evidence="5">
    <location>
        <begin position="3"/>
        <end position="151"/>
    </location>
</feature>
<evidence type="ECO:0000313" key="7">
    <source>
        <dbReference type="EMBL" id="CFX27292.1"/>
    </source>
</evidence>
<evidence type="ECO:0000256" key="2">
    <source>
        <dbReference type="ARBA" id="ARBA00022857"/>
    </source>
</evidence>
<comment type="catalytic activity">
    <reaction evidence="4">
        <text>(R)-pantoate + NADP(+) = 2-dehydropantoate + NADPH + H(+)</text>
        <dbReference type="Rhea" id="RHEA:16233"/>
        <dbReference type="ChEBI" id="CHEBI:11561"/>
        <dbReference type="ChEBI" id="CHEBI:15378"/>
        <dbReference type="ChEBI" id="CHEBI:15980"/>
        <dbReference type="ChEBI" id="CHEBI:57783"/>
        <dbReference type="ChEBI" id="CHEBI:58349"/>
        <dbReference type="EC" id="1.1.1.169"/>
    </reaction>
</comment>
<dbReference type="InterPro" id="IPR013328">
    <property type="entry name" value="6PGD_dom2"/>
</dbReference>
<comment type="function">
    <text evidence="4">Catalyzes the NADPH-dependent reduction of ketopantoate into pantoic acid.</text>
</comment>
<dbReference type="STRING" id="690567.894"/>
<proteinExistence type="inferred from homology"/>
<dbReference type="FunFam" id="1.10.1040.10:FF:000017">
    <property type="entry name" value="2-dehydropantoate 2-reductase"/>
    <property type="match status" value="1"/>
</dbReference>
<evidence type="ECO:0000313" key="8">
    <source>
        <dbReference type="Proteomes" id="UP000045545"/>
    </source>
</evidence>
<dbReference type="PROSITE" id="PS51257">
    <property type="entry name" value="PROKAR_LIPOPROTEIN"/>
    <property type="match status" value="1"/>
</dbReference>
<dbReference type="Pfam" id="PF02558">
    <property type="entry name" value="ApbA"/>
    <property type="match status" value="1"/>
</dbReference>
<dbReference type="Pfam" id="PF08546">
    <property type="entry name" value="ApbA_C"/>
    <property type="match status" value="1"/>
</dbReference>
<dbReference type="EMBL" id="CGIH01000013">
    <property type="protein sequence ID" value="CFX27292.1"/>
    <property type="molecule type" value="Genomic_DNA"/>
</dbReference>
<dbReference type="OrthoDB" id="9793586at2"/>
<dbReference type="InterPro" id="IPR051402">
    <property type="entry name" value="KPR-Related"/>
</dbReference>
<feature type="domain" description="Ketopantoate reductase C-terminal" evidence="6">
    <location>
        <begin position="182"/>
        <end position="309"/>
    </location>
</feature>
<evidence type="ECO:0000256" key="3">
    <source>
        <dbReference type="ARBA" id="ARBA00023002"/>
    </source>
</evidence>
<dbReference type="UniPathway" id="UPA00028">
    <property type="reaction ID" value="UER00004"/>
</dbReference>
<protein>
    <recommendedName>
        <fullName evidence="4">2-dehydropantoate 2-reductase</fullName>
        <ecNumber evidence="4">1.1.1.169</ecNumber>
    </recommendedName>
    <alternativeName>
        <fullName evidence="4">Ketopantoate reductase</fullName>
    </alternativeName>
</protein>